<gene>
    <name evidence="2" type="ORF">F5544_42990</name>
</gene>
<proteinExistence type="predicted"/>
<accession>A0A6G9YTR7</accession>
<dbReference type="EMBL" id="CP046172">
    <property type="protein sequence ID" value="QIS16406.1"/>
    <property type="molecule type" value="Genomic_DNA"/>
</dbReference>
<dbReference type="Pfam" id="PF14594">
    <property type="entry name" value="Sipho_Gp37"/>
    <property type="match status" value="1"/>
</dbReference>
<feature type="domain" description="Gp28/Gp37-like" evidence="1">
    <location>
        <begin position="33"/>
        <end position="519"/>
    </location>
</feature>
<organism evidence="2 3">
    <name type="scientific">Nocardia arthritidis</name>
    <dbReference type="NCBI Taxonomy" id="228602"/>
    <lineage>
        <taxon>Bacteria</taxon>
        <taxon>Bacillati</taxon>
        <taxon>Actinomycetota</taxon>
        <taxon>Actinomycetes</taxon>
        <taxon>Mycobacteriales</taxon>
        <taxon>Nocardiaceae</taxon>
        <taxon>Nocardia</taxon>
    </lineage>
</organism>
<protein>
    <submittedName>
        <fullName evidence="2">Phage tail protein</fullName>
    </submittedName>
</protein>
<evidence type="ECO:0000313" key="2">
    <source>
        <dbReference type="EMBL" id="QIS16406.1"/>
    </source>
</evidence>
<dbReference type="RefSeq" id="WP_167478497.1">
    <property type="nucleotide sequence ID" value="NZ_CP046172.1"/>
</dbReference>
<reference evidence="2 3" key="1">
    <citation type="journal article" date="2019" name="ACS Chem. Biol.">
        <title>Identification and Mobilization of a Cryptic Antibiotic Biosynthesis Gene Locus from a Human-Pathogenic Nocardia Isolate.</title>
        <authorList>
            <person name="Herisse M."/>
            <person name="Ishida K."/>
            <person name="Porter J.L."/>
            <person name="Howden B."/>
            <person name="Hertweck C."/>
            <person name="Stinear T.P."/>
            <person name="Pidot S.J."/>
        </authorList>
    </citation>
    <scope>NUCLEOTIDE SEQUENCE [LARGE SCALE GENOMIC DNA]</scope>
    <source>
        <strain evidence="2 3">AUSMDU00012717</strain>
    </source>
</reference>
<dbReference type="KEGG" id="nah:F5544_42990"/>
<evidence type="ECO:0000313" key="3">
    <source>
        <dbReference type="Proteomes" id="UP000503540"/>
    </source>
</evidence>
<dbReference type="Proteomes" id="UP000503540">
    <property type="component" value="Chromosome"/>
</dbReference>
<sequence length="547" mass="61191">MTTVKTIDFDAEYAAIVARLEANRIKRLRPPLIRLWDGNWVLRGQVAHTYSGSFQEIDSETGTGKIEMPEDYYLSKWVIDHDSRSTKNIHVTVDKDGVRWSGRMDSYEIDKSANGHTVVRVLFKHDYEELKHIICWSNPFLLAEIQFPRLWIMFGPAKWALKLTLLLNIMRLESSLWMLPDDPLDPKQWFNFDQSTWSMVVKPLKIQDDNSPFAVVHSRFKDFHTVAKRILADGQLTPTFRRYLDGDDPPWPGAKLKHGCLVIDIEDKSGWITGTSFGGDLFTGLVRAATNIAGDGMTEGTRIIDDPAFPDEYYQPGWKGTLPSAPGIVYRETKHNGIVSSGFIARPATDVQVVTGGHSMPGVNELISAAIQMAGDMIAMMIGVPPVGGAADALLKPLYNDTVLAWMAWKSPARAQQLGWSHYKEGLASAGDKAYTLSALISLRAKLWATREQFSHRVQIADGAPWLVGQRGKGHFYVGDRIGTTVKGAPKGKIYVERVSEATLSWSREKSPSWMITVGHREERDPVVKALEMIQELFGIAHDLGVM</sequence>
<evidence type="ECO:0000259" key="1">
    <source>
        <dbReference type="Pfam" id="PF14594"/>
    </source>
</evidence>
<dbReference type="AlphaFoldDB" id="A0A6G9YTR7"/>
<keyword evidence="3" id="KW-1185">Reference proteome</keyword>
<dbReference type="InterPro" id="IPR029432">
    <property type="entry name" value="Gp28/Gp37-like_dom"/>
</dbReference>
<name>A0A6G9YTR7_9NOCA</name>